<evidence type="ECO:0000256" key="5">
    <source>
        <dbReference type="ARBA" id="ARBA00022692"/>
    </source>
</evidence>
<keyword evidence="12 13" id="KW-0407">Ion channel</keyword>
<keyword evidence="4 13" id="KW-0894">Sodium channel</keyword>
<evidence type="ECO:0000256" key="9">
    <source>
        <dbReference type="ARBA" id="ARBA00023136"/>
    </source>
</evidence>
<evidence type="ECO:0000256" key="8">
    <source>
        <dbReference type="ARBA" id="ARBA00023065"/>
    </source>
</evidence>
<evidence type="ECO:0000313" key="16">
    <source>
        <dbReference type="EMBL" id="CAJ0602758.1"/>
    </source>
</evidence>
<evidence type="ECO:0000256" key="7">
    <source>
        <dbReference type="ARBA" id="ARBA00023053"/>
    </source>
</evidence>
<name>A0AA36H2E2_CYLNA</name>
<organism evidence="16 17">
    <name type="scientific">Cylicocyclus nassatus</name>
    <name type="common">Nematode worm</name>
    <dbReference type="NCBI Taxonomy" id="53992"/>
    <lineage>
        <taxon>Eukaryota</taxon>
        <taxon>Metazoa</taxon>
        <taxon>Ecdysozoa</taxon>
        <taxon>Nematoda</taxon>
        <taxon>Chromadorea</taxon>
        <taxon>Rhabditida</taxon>
        <taxon>Rhabditina</taxon>
        <taxon>Rhabditomorpha</taxon>
        <taxon>Strongyloidea</taxon>
        <taxon>Strongylidae</taxon>
        <taxon>Cylicocyclus</taxon>
    </lineage>
</organism>
<dbReference type="Pfam" id="PF00858">
    <property type="entry name" value="ASC"/>
    <property type="match status" value="1"/>
</dbReference>
<dbReference type="PANTHER" id="PTHR11690">
    <property type="entry name" value="AMILORIDE-SENSITIVE SODIUM CHANNEL-RELATED"/>
    <property type="match status" value="1"/>
</dbReference>
<dbReference type="Proteomes" id="UP001176961">
    <property type="component" value="Unassembled WGS sequence"/>
</dbReference>
<dbReference type="PANTHER" id="PTHR11690:SF248">
    <property type="entry name" value="PICKPOCKET 17, ISOFORM A"/>
    <property type="match status" value="1"/>
</dbReference>
<evidence type="ECO:0000256" key="6">
    <source>
        <dbReference type="ARBA" id="ARBA00022989"/>
    </source>
</evidence>
<dbReference type="AlphaFoldDB" id="A0AA36H2E2"/>
<keyword evidence="8 13" id="KW-0406">Ion transport</keyword>
<keyword evidence="6 15" id="KW-1133">Transmembrane helix</keyword>
<keyword evidence="17" id="KW-1185">Reference proteome</keyword>
<feature type="transmembrane region" description="Helical" evidence="15">
    <location>
        <begin position="51"/>
        <end position="71"/>
    </location>
</feature>
<gene>
    <name evidence="16" type="ORF">CYNAS_LOCUS14741</name>
</gene>
<comment type="subcellular location">
    <subcellularLocation>
        <location evidence="1">Membrane</location>
        <topology evidence="1">Multi-pass membrane protein</topology>
    </subcellularLocation>
</comment>
<comment type="caution">
    <text evidence="16">The sequence shown here is derived from an EMBL/GenBank/DDBJ whole genome shotgun (WGS) entry which is preliminary data.</text>
</comment>
<sequence>MDKIVEDMEKEAEKNKEPDTKWRKMREAIRDWADSSSCHGIPHMAQASTCLAAVLWSVILAFCAVGFVFLFTDTLRQYLRFDKVVELNLGLESSMFPSITFCNVNPYKRSKIEMVPALKALMDVYELSASGSLYTES</sequence>
<accession>A0AA36H2E2</accession>
<evidence type="ECO:0000256" key="10">
    <source>
        <dbReference type="ARBA" id="ARBA00023180"/>
    </source>
</evidence>
<keyword evidence="9 15" id="KW-0472">Membrane</keyword>
<evidence type="ECO:0000256" key="12">
    <source>
        <dbReference type="ARBA" id="ARBA00023303"/>
    </source>
</evidence>
<keyword evidence="7" id="KW-0915">Sodium</keyword>
<reference evidence="16" key="1">
    <citation type="submission" date="2023-07" db="EMBL/GenBank/DDBJ databases">
        <authorList>
            <consortium name="CYATHOMIX"/>
        </authorList>
    </citation>
    <scope>NUCLEOTIDE SEQUENCE</scope>
    <source>
        <strain evidence="16">N/A</strain>
    </source>
</reference>
<evidence type="ECO:0000256" key="15">
    <source>
        <dbReference type="SAM" id="Phobius"/>
    </source>
</evidence>
<keyword evidence="11 13" id="KW-0739">Sodium transport</keyword>
<feature type="region of interest" description="Disordered" evidence="14">
    <location>
        <begin position="1"/>
        <end position="20"/>
    </location>
</feature>
<evidence type="ECO:0000256" key="4">
    <source>
        <dbReference type="ARBA" id="ARBA00022461"/>
    </source>
</evidence>
<evidence type="ECO:0000256" key="3">
    <source>
        <dbReference type="ARBA" id="ARBA00022448"/>
    </source>
</evidence>
<evidence type="ECO:0000256" key="13">
    <source>
        <dbReference type="RuleBase" id="RU000679"/>
    </source>
</evidence>
<dbReference type="InterPro" id="IPR001873">
    <property type="entry name" value="ENaC"/>
</dbReference>
<evidence type="ECO:0000256" key="1">
    <source>
        <dbReference type="ARBA" id="ARBA00004141"/>
    </source>
</evidence>
<dbReference type="EMBL" id="CATQJL010000305">
    <property type="protein sequence ID" value="CAJ0602758.1"/>
    <property type="molecule type" value="Genomic_DNA"/>
</dbReference>
<dbReference type="GO" id="GO:0005886">
    <property type="term" value="C:plasma membrane"/>
    <property type="evidence" value="ECO:0007669"/>
    <property type="project" value="TreeGrafter"/>
</dbReference>
<dbReference type="GO" id="GO:0015280">
    <property type="term" value="F:ligand-gated sodium channel activity"/>
    <property type="evidence" value="ECO:0007669"/>
    <property type="project" value="TreeGrafter"/>
</dbReference>
<evidence type="ECO:0000256" key="11">
    <source>
        <dbReference type="ARBA" id="ARBA00023201"/>
    </source>
</evidence>
<keyword evidence="10" id="KW-0325">Glycoprotein</keyword>
<evidence type="ECO:0000256" key="2">
    <source>
        <dbReference type="ARBA" id="ARBA00007193"/>
    </source>
</evidence>
<keyword evidence="5 13" id="KW-0812">Transmembrane</keyword>
<evidence type="ECO:0000313" key="17">
    <source>
        <dbReference type="Proteomes" id="UP001176961"/>
    </source>
</evidence>
<keyword evidence="3 13" id="KW-0813">Transport</keyword>
<evidence type="ECO:0000256" key="14">
    <source>
        <dbReference type="SAM" id="MobiDB-lite"/>
    </source>
</evidence>
<protein>
    <submittedName>
        <fullName evidence="16">Uncharacterized protein</fullName>
    </submittedName>
</protein>
<proteinExistence type="inferred from homology"/>
<comment type="similarity">
    <text evidence="2 13">Belongs to the amiloride-sensitive sodium channel (TC 1.A.6) family.</text>
</comment>